<gene>
    <name evidence="1" type="ORF">FHW37_12512</name>
</gene>
<protein>
    <submittedName>
        <fullName evidence="1">Uncharacterized protein</fullName>
    </submittedName>
</protein>
<dbReference type="EMBL" id="VIWP01000025">
    <property type="protein sequence ID" value="TWF41829.1"/>
    <property type="molecule type" value="Genomic_DNA"/>
</dbReference>
<comment type="caution">
    <text evidence="1">The sequence shown here is derived from an EMBL/GenBank/DDBJ whole genome shotgun (WGS) entry which is preliminary data.</text>
</comment>
<reference evidence="1 2" key="1">
    <citation type="submission" date="2019-06" db="EMBL/GenBank/DDBJ databases">
        <title>Sorghum-associated microbial communities from plants grown in Nebraska, USA.</title>
        <authorList>
            <person name="Schachtman D."/>
        </authorList>
    </citation>
    <scope>NUCLEOTIDE SEQUENCE [LARGE SCALE GENOMIC DNA]</scope>
    <source>
        <strain evidence="1 2">1225</strain>
    </source>
</reference>
<sequence length="97" mass="10934">MFYEFYVLQYRPGSDDILFFSETFEECLNAAKEHLSALREGTESETPNIPAIPIFKCKLRQPDGASVLTLLNSVDDCGKAVFIELVTERELIALVSE</sequence>
<accession>A0A561PUP2</accession>
<proteinExistence type="predicted"/>
<dbReference type="RefSeq" id="WP_210249363.1">
    <property type="nucleotide sequence ID" value="NZ_VIWP01000025.1"/>
</dbReference>
<organism evidence="1 2">
    <name type="scientific">Neorhizobium alkalisoli</name>
    <dbReference type="NCBI Taxonomy" id="528178"/>
    <lineage>
        <taxon>Bacteria</taxon>
        <taxon>Pseudomonadati</taxon>
        <taxon>Pseudomonadota</taxon>
        <taxon>Alphaproteobacteria</taxon>
        <taxon>Hyphomicrobiales</taxon>
        <taxon>Rhizobiaceae</taxon>
        <taxon>Rhizobium/Agrobacterium group</taxon>
        <taxon>Neorhizobium</taxon>
    </lineage>
</organism>
<dbReference type="Proteomes" id="UP000320653">
    <property type="component" value="Unassembled WGS sequence"/>
</dbReference>
<evidence type="ECO:0000313" key="1">
    <source>
        <dbReference type="EMBL" id="TWF41829.1"/>
    </source>
</evidence>
<keyword evidence="2" id="KW-1185">Reference proteome</keyword>
<evidence type="ECO:0000313" key="2">
    <source>
        <dbReference type="Proteomes" id="UP000320653"/>
    </source>
</evidence>
<name>A0A561PUP2_9HYPH</name>
<dbReference type="AlphaFoldDB" id="A0A561PUP2"/>